<reference evidence="1" key="1">
    <citation type="submission" date="2018-11" db="EMBL/GenBank/DDBJ databases">
        <authorList>
            <consortium name="Genoscope - CEA"/>
            <person name="William W."/>
        </authorList>
    </citation>
    <scope>NUCLEOTIDE SEQUENCE</scope>
</reference>
<evidence type="ECO:0000313" key="1">
    <source>
        <dbReference type="EMBL" id="VDD46279.1"/>
    </source>
</evidence>
<proteinExistence type="predicted"/>
<protein>
    <submittedName>
        <fullName evidence="1">Uncharacterized protein</fullName>
    </submittedName>
</protein>
<name>A0A3P6FVD6_BRAOL</name>
<accession>A0A3P6FVD6</accession>
<dbReference type="EMBL" id="LR031877">
    <property type="protein sequence ID" value="VDD46279.1"/>
    <property type="molecule type" value="Genomic_DNA"/>
</dbReference>
<organism evidence="1">
    <name type="scientific">Brassica oleracea</name>
    <name type="common">Wild cabbage</name>
    <dbReference type="NCBI Taxonomy" id="3712"/>
    <lineage>
        <taxon>Eukaryota</taxon>
        <taxon>Viridiplantae</taxon>
        <taxon>Streptophyta</taxon>
        <taxon>Embryophyta</taxon>
        <taxon>Tracheophyta</taxon>
        <taxon>Spermatophyta</taxon>
        <taxon>Magnoliopsida</taxon>
        <taxon>eudicotyledons</taxon>
        <taxon>Gunneridae</taxon>
        <taxon>Pentapetalae</taxon>
        <taxon>rosids</taxon>
        <taxon>malvids</taxon>
        <taxon>Brassicales</taxon>
        <taxon>Brassicaceae</taxon>
        <taxon>Brassiceae</taxon>
        <taxon>Brassica</taxon>
    </lineage>
</organism>
<gene>
    <name evidence="1" type="ORF">BOLC5T33826H</name>
</gene>
<sequence length="35" mass="3798">MTKPSPLNAQLVPKPSEVEALVTEISTPHQLQSLN</sequence>
<dbReference type="AlphaFoldDB" id="A0A3P6FVD6"/>